<name>A0AC34G253_9BILA</name>
<accession>A0AC34G253</accession>
<dbReference type="WBParaSite" id="ES5_v2.g23408.t1">
    <property type="protein sequence ID" value="ES5_v2.g23408.t1"/>
    <property type="gene ID" value="ES5_v2.g23408"/>
</dbReference>
<sequence>MNFYLCLIFALSIIKFAIGSNGANPYQTEEGNYIRCPSDSCLPPYECDLDSGFCCPKAVISDPISAESSYNQTHFEHEGDHERLCGIEGRLVKEKGNLLVHCSSDDECLPPSMCHSETGYCCLLALNQEPPPIGCPKGTRSLRNVDGIELSCQPNTPNSCPGDAMCYEDSLDGTKRCCGIDPGEGCPSGSRAIKHSNGSLHLCSPGSRLEQKKKKKIIGCPSMFSPILTTHGKPMQCSQNQPCPNGSKCKFNFWTADYQCCDINLSELCPAGEVTYLSTTSGKPIECVTSGECPEGYYCSPKGQVCCGTPSTCPSKNEKPVMDELGRLQPCSSQNPEACPEGSKCASTASGQRLCCSSIGSSSSLFSCPISGIPFPNAIAPQQCSTENPFGSC</sequence>
<evidence type="ECO:0000313" key="2">
    <source>
        <dbReference type="WBParaSite" id="ES5_v2.g23408.t1"/>
    </source>
</evidence>
<proteinExistence type="predicted"/>
<evidence type="ECO:0000313" key="1">
    <source>
        <dbReference type="Proteomes" id="UP000887579"/>
    </source>
</evidence>
<reference evidence="2" key="1">
    <citation type="submission" date="2022-11" db="UniProtKB">
        <authorList>
            <consortium name="WormBaseParasite"/>
        </authorList>
    </citation>
    <scope>IDENTIFICATION</scope>
</reference>
<organism evidence="1 2">
    <name type="scientific">Panagrolaimus sp. ES5</name>
    <dbReference type="NCBI Taxonomy" id="591445"/>
    <lineage>
        <taxon>Eukaryota</taxon>
        <taxon>Metazoa</taxon>
        <taxon>Ecdysozoa</taxon>
        <taxon>Nematoda</taxon>
        <taxon>Chromadorea</taxon>
        <taxon>Rhabditida</taxon>
        <taxon>Tylenchina</taxon>
        <taxon>Panagrolaimomorpha</taxon>
        <taxon>Panagrolaimoidea</taxon>
        <taxon>Panagrolaimidae</taxon>
        <taxon>Panagrolaimus</taxon>
    </lineage>
</organism>
<protein>
    <submittedName>
        <fullName evidence="2">Granulin</fullName>
    </submittedName>
</protein>
<dbReference type="Proteomes" id="UP000887579">
    <property type="component" value="Unplaced"/>
</dbReference>